<keyword evidence="6 9" id="KW-0733">Signal recognition particle</keyword>
<dbReference type="SMART" id="SM00962">
    <property type="entry name" value="SRP54"/>
    <property type="match status" value="1"/>
</dbReference>
<dbReference type="NCBIfam" id="TIGR00959">
    <property type="entry name" value="ffh"/>
    <property type="match status" value="1"/>
</dbReference>
<dbReference type="CDD" id="cd18539">
    <property type="entry name" value="SRP_G"/>
    <property type="match status" value="1"/>
</dbReference>
<feature type="binding site" evidence="9">
    <location>
        <begin position="189"/>
        <end position="193"/>
    </location>
    <ligand>
        <name>GTP</name>
        <dbReference type="ChEBI" id="CHEBI:37565"/>
    </ligand>
</feature>
<keyword evidence="3 9" id="KW-0378">Hydrolase</keyword>
<keyword evidence="7 9" id="KW-0687">Ribonucleoprotein</keyword>
<evidence type="ECO:0000256" key="2">
    <source>
        <dbReference type="ARBA" id="ARBA00022741"/>
    </source>
</evidence>
<dbReference type="GO" id="GO:0048500">
    <property type="term" value="C:signal recognition particle"/>
    <property type="evidence" value="ECO:0007669"/>
    <property type="project" value="UniProtKB-UniRule"/>
</dbReference>
<evidence type="ECO:0000256" key="5">
    <source>
        <dbReference type="ARBA" id="ARBA00023134"/>
    </source>
</evidence>
<evidence type="ECO:0000256" key="9">
    <source>
        <dbReference type="HAMAP-Rule" id="MF_00306"/>
    </source>
</evidence>
<comment type="function">
    <text evidence="9">Involved in targeting and insertion of nascent membrane proteins into the cytoplasmic membrane. Binds to the hydrophobic signal sequence of the ribosome-nascent chain (RNC) as it emerges from the ribosomes. The SRP-RNC complex is then targeted to the cytoplasmic membrane where it interacts with the SRP receptor FtsY.</text>
</comment>
<gene>
    <name evidence="9" type="primary">ffh</name>
    <name evidence="12" type="ORF">DESPIGER_2610</name>
</gene>
<dbReference type="Pfam" id="PF02881">
    <property type="entry name" value="SRP54_N"/>
    <property type="match status" value="1"/>
</dbReference>
<evidence type="ECO:0000256" key="7">
    <source>
        <dbReference type="ARBA" id="ARBA00023274"/>
    </source>
</evidence>
<evidence type="ECO:0000313" key="12">
    <source>
        <dbReference type="EMBL" id="SFV74420.1"/>
    </source>
</evidence>
<feature type="binding site" evidence="9">
    <location>
        <begin position="107"/>
        <end position="114"/>
    </location>
    <ligand>
        <name>GTP</name>
        <dbReference type="ChEBI" id="CHEBI:37565"/>
    </ligand>
</feature>
<dbReference type="PROSITE" id="PS00300">
    <property type="entry name" value="SRP54"/>
    <property type="match status" value="1"/>
</dbReference>
<dbReference type="GO" id="GO:0006614">
    <property type="term" value="P:SRP-dependent cotranslational protein targeting to membrane"/>
    <property type="evidence" value="ECO:0007669"/>
    <property type="project" value="InterPro"/>
</dbReference>
<feature type="region of interest" description="Disordered" evidence="10">
    <location>
        <begin position="469"/>
        <end position="502"/>
    </location>
</feature>
<comment type="subunit">
    <text evidence="9">Part of the signal recognition particle protein translocation system, which is composed of SRP and FtsY.</text>
</comment>
<dbReference type="InterPro" id="IPR036891">
    <property type="entry name" value="Signal_recog_part_SRP54_M_sf"/>
</dbReference>
<dbReference type="GO" id="GO:0005525">
    <property type="term" value="F:GTP binding"/>
    <property type="evidence" value="ECO:0007669"/>
    <property type="project" value="UniProtKB-UniRule"/>
</dbReference>
<dbReference type="InterPro" id="IPR013822">
    <property type="entry name" value="Signal_recog_particl_SRP54_hlx"/>
</dbReference>
<dbReference type="EC" id="3.6.5.4" evidence="9"/>
<comment type="domain">
    <text evidence="9">Composed of three domains: the N-terminal N domain, which is responsible for interactions with the ribosome, the central G domain, which binds GTP, and the C-terminal M domain, which binds the RNA and the signal sequence of the RNC.</text>
</comment>
<evidence type="ECO:0000256" key="6">
    <source>
        <dbReference type="ARBA" id="ARBA00023135"/>
    </source>
</evidence>
<accession>A0A1K1LI82</accession>
<organism evidence="12 13">
    <name type="scientific">Desulfovibrio piger</name>
    <dbReference type="NCBI Taxonomy" id="901"/>
    <lineage>
        <taxon>Bacteria</taxon>
        <taxon>Pseudomonadati</taxon>
        <taxon>Thermodesulfobacteriota</taxon>
        <taxon>Desulfovibrionia</taxon>
        <taxon>Desulfovibrionales</taxon>
        <taxon>Desulfovibrionaceae</taxon>
        <taxon>Desulfovibrio</taxon>
    </lineage>
</organism>
<dbReference type="HAMAP" id="MF_00306">
    <property type="entry name" value="SRP54"/>
    <property type="match status" value="1"/>
</dbReference>
<keyword evidence="5 9" id="KW-0342">GTP-binding</keyword>
<comment type="catalytic activity">
    <reaction evidence="8 9">
        <text>GTP + H2O = GDP + phosphate + H(+)</text>
        <dbReference type="Rhea" id="RHEA:19669"/>
        <dbReference type="ChEBI" id="CHEBI:15377"/>
        <dbReference type="ChEBI" id="CHEBI:15378"/>
        <dbReference type="ChEBI" id="CHEBI:37565"/>
        <dbReference type="ChEBI" id="CHEBI:43474"/>
        <dbReference type="ChEBI" id="CHEBI:58189"/>
        <dbReference type="EC" id="3.6.5.4"/>
    </reaction>
</comment>
<dbReference type="KEGG" id="dpg:DESPIGER_2610"/>
<dbReference type="InterPro" id="IPR042101">
    <property type="entry name" value="SRP54_N_sf"/>
</dbReference>
<proteinExistence type="inferred from homology"/>
<name>A0A1K1LI82_9BACT</name>
<evidence type="ECO:0000256" key="1">
    <source>
        <dbReference type="ARBA" id="ARBA00005450"/>
    </source>
</evidence>
<dbReference type="FunFam" id="3.40.50.300:FF:000022">
    <property type="entry name" value="Signal recognition particle 54 kDa subunit"/>
    <property type="match status" value="1"/>
</dbReference>
<dbReference type="InterPro" id="IPR004780">
    <property type="entry name" value="SRP"/>
</dbReference>
<dbReference type="AlphaFoldDB" id="A0A1K1LI82"/>
<dbReference type="SMART" id="SM00382">
    <property type="entry name" value="AAA"/>
    <property type="match status" value="1"/>
</dbReference>
<feature type="compositionally biased region" description="Basic residues" evidence="10">
    <location>
        <begin position="486"/>
        <end position="502"/>
    </location>
</feature>
<evidence type="ECO:0000256" key="10">
    <source>
        <dbReference type="SAM" id="MobiDB-lite"/>
    </source>
</evidence>
<dbReference type="SUPFAM" id="SSF52540">
    <property type="entry name" value="P-loop containing nucleoside triphosphate hydrolases"/>
    <property type="match status" value="1"/>
</dbReference>
<dbReference type="Gene3D" id="3.40.50.300">
    <property type="entry name" value="P-loop containing nucleotide triphosphate hydrolases"/>
    <property type="match status" value="1"/>
</dbReference>
<keyword evidence="9" id="KW-0963">Cytoplasm</keyword>
<comment type="similarity">
    <text evidence="1 9">Belongs to the GTP-binding SRP family. SRP54 subfamily.</text>
</comment>
<evidence type="ECO:0000256" key="3">
    <source>
        <dbReference type="ARBA" id="ARBA00022801"/>
    </source>
</evidence>
<dbReference type="Pfam" id="PF00448">
    <property type="entry name" value="SRP54"/>
    <property type="match status" value="1"/>
</dbReference>
<dbReference type="SMART" id="SM00963">
    <property type="entry name" value="SRP54_N"/>
    <property type="match status" value="1"/>
</dbReference>
<evidence type="ECO:0000259" key="11">
    <source>
        <dbReference type="PROSITE" id="PS00300"/>
    </source>
</evidence>
<dbReference type="PANTHER" id="PTHR11564:SF5">
    <property type="entry name" value="SIGNAL RECOGNITION PARTICLE SUBUNIT SRP54"/>
    <property type="match status" value="1"/>
</dbReference>
<dbReference type="EMBL" id="LT630450">
    <property type="protein sequence ID" value="SFV74420.1"/>
    <property type="molecule type" value="Genomic_DNA"/>
</dbReference>
<dbReference type="InterPro" id="IPR027417">
    <property type="entry name" value="P-loop_NTPase"/>
</dbReference>
<feature type="domain" description="SRP54-type proteins GTP-binding" evidence="11">
    <location>
        <begin position="268"/>
        <end position="281"/>
    </location>
</feature>
<comment type="subcellular location">
    <subcellularLocation>
        <location evidence="9">Cytoplasm</location>
    </subcellularLocation>
    <text evidence="9">The SRP-RNC complex is targeted to the cytoplasmic membrane.</text>
</comment>
<reference evidence="13" key="1">
    <citation type="submission" date="2016-10" db="EMBL/GenBank/DDBJ databases">
        <authorList>
            <person name="Wegmann U."/>
        </authorList>
    </citation>
    <scope>NUCLEOTIDE SEQUENCE [LARGE SCALE GENOMIC DNA]</scope>
</reference>
<keyword evidence="2 9" id="KW-0547">Nucleotide-binding</keyword>
<dbReference type="InterPro" id="IPR003593">
    <property type="entry name" value="AAA+_ATPase"/>
</dbReference>
<dbReference type="OrthoDB" id="9804720at2"/>
<keyword evidence="4 9" id="KW-0694">RNA-binding</keyword>
<dbReference type="Gene3D" id="1.20.120.140">
    <property type="entry name" value="Signal recognition particle SRP54, nucleotide-binding domain"/>
    <property type="match status" value="1"/>
</dbReference>
<dbReference type="GO" id="GO:0003924">
    <property type="term" value="F:GTPase activity"/>
    <property type="evidence" value="ECO:0007669"/>
    <property type="project" value="UniProtKB-UniRule"/>
</dbReference>
<protein>
    <recommendedName>
        <fullName evidence="9">Signal recognition particle protein</fullName>
        <ecNumber evidence="9">3.6.5.4</ecNumber>
    </recommendedName>
    <alternativeName>
        <fullName evidence="9">Fifty-four homolog</fullName>
    </alternativeName>
</protein>
<dbReference type="Proteomes" id="UP000186323">
    <property type="component" value="Chromosome I"/>
</dbReference>
<sequence length="502" mass="54378">MFESLSDRLSGVFRSFSGRGQLTEENIQAGLREVRLALLEADVNFKVVKDFVENVRQKCLGQELIKGVSPAQQVVKIVHEELVGLLGGETAGLDLQGREPAVIMLVGLQGSGKTTSAGKIANLLRKQKMRPYLVPADVYRPAAIDQLTVLARQLDMPCFPSTVDMNPVDIARQAMEAAREQQATVVLLDTAGRLHVDEPLMQELAAIKAAVDPQEILFVADAMTGQDAVTVAESFNERLGLTGVVLTKMDGDARGGAALSIRAVTGAPVKFVGMGEKLSEMEVFHPDRIAGRILGMGDVLTLVEKAQATIDADEAEALAKKMRKASFDLEDFRTQMRRIKKLGSLDSILKMIPGMGGLREKLAEANGAMPEKEMARTEAIINSMTMAERRNPDILNGSRRARIARGAGVTVQQVNQLVRQFEQMRQMMKGMMGGKAKGMPAMPRMPRGMNMPGGMGGMPGMMPGMGGMPGMPPMGLPDAGHGRPAAAKKRKKRERPAKRKKK</sequence>
<evidence type="ECO:0000256" key="8">
    <source>
        <dbReference type="ARBA" id="ARBA00048027"/>
    </source>
</evidence>
<dbReference type="SUPFAM" id="SSF47446">
    <property type="entry name" value="Signal peptide-binding domain"/>
    <property type="match status" value="1"/>
</dbReference>
<dbReference type="InterPro" id="IPR004125">
    <property type="entry name" value="Signal_recog_particle_SRP54_M"/>
</dbReference>
<evidence type="ECO:0000313" key="13">
    <source>
        <dbReference type="Proteomes" id="UP000186323"/>
    </source>
</evidence>
<dbReference type="GO" id="GO:0008312">
    <property type="term" value="F:7S RNA binding"/>
    <property type="evidence" value="ECO:0007669"/>
    <property type="project" value="InterPro"/>
</dbReference>
<evidence type="ECO:0000256" key="4">
    <source>
        <dbReference type="ARBA" id="ARBA00022884"/>
    </source>
</evidence>
<keyword evidence="13" id="KW-1185">Reference proteome</keyword>
<dbReference type="Pfam" id="PF02978">
    <property type="entry name" value="SRP_SPB"/>
    <property type="match status" value="1"/>
</dbReference>
<dbReference type="PANTHER" id="PTHR11564">
    <property type="entry name" value="SIGNAL RECOGNITION PARTICLE 54K PROTEIN SRP54"/>
    <property type="match status" value="1"/>
</dbReference>
<dbReference type="InterPro" id="IPR000897">
    <property type="entry name" value="SRP54_GTPase_dom"/>
</dbReference>
<dbReference type="RefSeq" id="WP_072337374.1">
    <property type="nucleotide sequence ID" value="NZ_CALJDE010000029.1"/>
</dbReference>
<dbReference type="InterPro" id="IPR022941">
    <property type="entry name" value="SRP54"/>
</dbReference>
<feature type="binding site" evidence="9">
    <location>
        <begin position="247"/>
        <end position="250"/>
    </location>
    <ligand>
        <name>GTP</name>
        <dbReference type="ChEBI" id="CHEBI:37565"/>
    </ligand>
</feature>
<dbReference type="Gene3D" id="1.10.260.30">
    <property type="entry name" value="Signal recognition particle, SRP54 subunit, M-domain"/>
    <property type="match status" value="1"/>
</dbReference>